<feature type="compositionally biased region" description="Acidic residues" evidence="13">
    <location>
        <begin position="302"/>
        <end position="315"/>
    </location>
</feature>
<dbReference type="GO" id="GO:0005975">
    <property type="term" value="P:carbohydrate metabolic process"/>
    <property type="evidence" value="ECO:0007669"/>
    <property type="project" value="InterPro"/>
</dbReference>
<dbReference type="InterPro" id="IPR000757">
    <property type="entry name" value="Beta-glucanase-like"/>
</dbReference>
<evidence type="ECO:0000256" key="7">
    <source>
        <dbReference type="ARBA" id="ARBA00022801"/>
    </source>
</evidence>
<evidence type="ECO:0000256" key="4">
    <source>
        <dbReference type="ARBA" id="ARBA00022676"/>
    </source>
</evidence>
<feature type="compositionally biased region" description="Low complexity" evidence="13">
    <location>
        <begin position="371"/>
        <end position="388"/>
    </location>
</feature>
<evidence type="ECO:0000256" key="3">
    <source>
        <dbReference type="ARBA" id="ARBA00012729"/>
    </source>
</evidence>
<reference evidence="16 17" key="1">
    <citation type="submission" date="2018-02" db="EMBL/GenBank/DDBJ databases">
        <title>Fusarium culmorum secondary metabolites in fungal-bacterial-plant interactions.</title>
        <authorList>
            <person name="Schmidt R."/>
        </authorList>
    </citation>
    <scope>NUCLEOTIDE SEQUENCE [LARGE SCALE GENOMIC DNA]</scope>
    <source>
        <strain evidence="16 17">PV</strain>
    </source>
</reference>
<evidence type="ECO:0000256" key="1">
    <source>
        <dbReference type="ARBA" id="ARBA00000822"/>
    </source>
</evidence>
<keyword evidence="5" id="KW-0808">Transferase</keyword>
<dbReference type="Proteomes" id="UP000241587">
    <property type="component" value="Unassembled WGS sequence"/>
</dbReference>
<dbReference type="GO" id="GO:0016757">
    <property type="term" value="F:glycosyltransferase activity"/>
    <property type="evidence" value="ECO:0007669"/>
    <property type="project" value="UniProtKB-KW"/>
</dbReference>
<dbReference type="CDD" id="cd02183">
    <property type="entry name" value="GH16_fungal_CRH1_transglycosylase"/>
    <property type="match status" value="1"/>
</dbReference>
<proteinExistence type="inferred from homology"/>
<dbReference type="Pfam" id="PF00722">
    <property type="entry name" value="Glyco_hydro_16"/>
    <property type="match status" value="2"/>
</dbReference>
<feature type="region of interest" description="Disordered" evidence="13">
    <location>
        <begin position="292"/>
        <end position="402"/>
    </location>
</feature>
<evidence type="ECO:0000256" key="9">
    <source>
        <dbReference type="ARBA" id="ARBA00023180"/>
    </source>
</evidence>
<evidence type="ECO:0000259" key="15">
    <source>
        <dbReference type="PROSITE" id="PS51762"/>
    </source>
</evidence>
<organism evidence="16 17">
    <name type="scientific">Fusarium culmorum</name>
    <dbReference type="NCBI Taxonomy" id="5516"/>
    <lineage>
        <taxon>Eukaryota</taxon>
        <taxon>Fungi</taxon>
        <taxon>Dikarya</taxon>
        <taxon>Ascomycota</taxon>
        <taxon>Pezizomycotina</taxon>
        <taxon>Sordariomycetes</taxon>
        <taxon>Hypocreomycetidae</taxon>
        <taxon>Hypocreales</taxon>
        <taxon>Nectriaceae</taxon>
        <taxon>Fusarium</taxon>
    </lineage>
</organism>
<keyword evidence="6 14" id="KW-0732">Signal</keyword>
<comment type="similarity">
    <text evidence="12">Belongs to the glycosyl hydrolase 16 family. CRH1 subfamily.</text>
</comment>
<dbReference type="SUPFAM" id="SSF49899">
    <property type="entry name" value="Concanavalin A-like lectins/glucanases"/>
    <property type="match status" value="1"/>
</dbReference>
<feature type="signal peptide" evidence="14">
    <location>
        <begin position="1"/>
        <end position="20"/>
    </location>
</feature>
<keyword evidence="7" id="KW-0378">Hydrolase</keyword>
<feature type="domain" description="GH16" evidence="15">
    <location>
        <begin position="36"/>
        <end position="260"/>
    </location>
</feature>
<dbReference type="InterPro" id="IPR050546">
    <property type="entry name" value="Glycosyl_Hydrlase_16"/>
</dbReference>
<dbReference type="AlphaFoldDB" id="A0A2T4GXN9"/>
<keyword evidence="8" id="KW-0472">Membrane</keyword>
<dbReference type="PANTHER" id="PTHR10963:SF27">
    <property type="entry name" value="GLYCOSIDASE-RELATED"/>
    <property type="match status" value="1"/>
</dbReference>
<dbReference type="PANTHER" id="PTHR10963">
    <property type="entry name" value="GLYCOSYL HYDROLASE-RELATED"/>
    <property type="match status" value="1"/>
</dbReference>
<dbReference type="GO" id="GO:0016020">
    <property type="term" value="C:membrane"/>
    <property type="evidence" value="ECO:0007669"/>
    <property type="project" value="UniProtKB-SubCell"/>
</dbReference>
<dbReference type="GO" id="GO:0008843">
    <property type="term" value="F:endochitinase activity"/>
    <property type="evidence" value="ECO:0007669"/>
    <property type="project" value="UniProtKB-EC"/>
</dbReference>
<comment type="caution">
    <text evidence="16">The sequence shown here is derived from an EMBL/GenBank/DDBJ whole genome shotgun (WGS) entry which is preliminary data.</text>
</comment>
<evidence type="ECO:0000256" key="5">
    <source>
        <dbReference type="ARBA" id="ARBA00022679"/>
    </source>
</evidence>
<evidence type="ECO:0000256" key="14">
    <source>
        <dbReference type="SAM" id="SignalP"/>
    </source>
</evidence>
<evidence type="ECO:0000256" key="8">
    <source>
        <dbReference type="ARBA" id="ARBA00023136"/>
    </source>
</evidence>
<dbReference type="GO" id="GO:0031505">
    <property type="term" value="P:fungal-type cell wall organization"/>
    <property type="evidence" value="ECO:0007669"/>
    <property type="project" value="TreeGrafter"/>
</dbReference>
<evidence type="ECO:0000256" key="11">
    <source>
        <dbReference type="ARBA" id="ARBA00023316"/>
    </source>
</evidence>
<keyword evidence="17" id="KW-1185">Reference proteome</keyword>
<protein>
    <recommendedName>
        <fullName evidence="3">chitinase</fullName>
        <ecNumber evidence="3">3.2.1.14</ecNumber>
    </recommendedName>
</protein>
<comment type="subcellular location">
    <subcellularLocation>
        <location evidence="2">Membrane</location>
    </subcellularLocation>
</comment>
<name>A0A2T4GXN9_FUSCU</name>
<dbReference type="Gene3D" id="2.60.120.200">
    <property type="match status" value="1"/>
</dbReference>
<evidence type="ECO:0000313" key="17">
    <source>
        <dbReference type="Proteomes" id="UP000241587"/>
    </source>
</evidence>
<sequence>MVSAWSKIAMAASLAASATAQTYTSCNPMKKWTEKLMWFAACDPDVGLTASSYTVDFTNGADDDNWEGTGHGDVKYTSDGAEFTIDKEGQSPTIQTKWHMFFGRLEVHLKAAPGQGIVSSIVFLSDVLDEIRGVVWRGVVLSRVMSCTNNIRSDWEFLGGRPNEAQSNWYAKSSSDNTQSLTFPVDNAQADFHNYTVHWTSESIEWYIDSTKVRTLAYPSGGVNYPQTPMRIKLGIWAGGDPTNAEGTIEWAGGETQYQDAPFTMTVQKVMVQNLNPADSYTYGDETGSYKSIKFDKKDNGSDDEDKDEDKDETESTTASTTASKTDSKTTESATETATATDSDSDSTTMSTAKSSETGSSDFKNNKAEETSGSETGTSTGSSASSTAKSDENSASGNMPKMWLSLGVLCGAMLLL</sequence>
<evidence type="ECO:0000256" key="12">
    <source>
        <dbReference type="ARBA" id="ARBA00038074"/>
    </source>
</evidence>
<dbReference type="OMA" id="DDDNWEG"/>
<evidence type="ECO:0000256" key="13">
    <source>
        <dbReference type="SAM" id="MobiDB-lite"/>
    </source>
</evidence>
<dbReference type="GO" id="GO:0009277">
    <property type="term" value="C:fungal-type cell wall"/>
    <property type="evidence" value="ECO:0007669"/>
    <property type="project" value="TreeGrafter"/>
</dbReference>
<keyword evidence="11" id="KW-0961">Cell wall biogenesis/degradation</keyword>
<gene>
    <name evidence="16" type="ORF">FCULG_00005423</name>
</gene>
<dbReference type="PROSITE" id="PS51762">
    <property type="entry name" value="GH16_2"/>
    <property type="match status" value="1"/>
</dbReference>
<feature type="chain" id="PRO_5015704855" description="chitinase" evidence="14">
    <location>
        <begin position="21"/>
        <end position="416"/>
    </location>
</feature>
<keyword evidence="10 16" id="KW-0326">Glycosidase</keyword>
<dbReference type="EC" id="3.2.1.14" evidence="3"/>
<keyword evidence="4" id="KW-0328">Glycosyltransferase</keyword>
<comment type="catalytic activity">
    <reaction evidence="1">
        <text>Random endo-hydrolysis of N-acetyl-beta-D-glucosaminide (1-&gt;4)-beta-linkages in chitin and chitodextrins.</text>
        <dbReference type="EC" id="3.2.1.14"/>
    </reaction>
</comment>
<dbReference type="OrthoDB" id="4781at2759"/>
<dbReference type="EMBL" id="PVEM01000006">
    <property type="protein sequence ID" value="PTD08312.1"/>
    <property type="molecule type" value="Genomic_DNA"/>
</dbReference>
<accession>A0A2T4GXN9</accession>
<keyword evidence="9" id="KW-0325">Glycoprotein</keyword>
<evidence type="ECO:0000256" key="6">
    <source>
        <dbReference type="ARBA" id="ARBA00022729"/>
    </source>
</evidence>
<evidence type="ECO:0000256" key="10">
    <source>
        <dbReference type="ARBA" id="ARBA00023295"/>
    </source>
</evidence>
<feature type="compositionally biased region" description="Low complexity" evidence="13">
    <location>
        <begin position="316"/>
        <end position="356"/>
    </location>
</feature>
<evidence type="ECO:0000313" key="16">
    <source>
        <dbReference type="EMBL" id="PTD08312.1"/>
    </source>
</evidence>
<dbReference type="InterPro" id="IPR013320">
    <property type="entry name" value="ConA-like_dom_sf"/>
</dbReference>
<evidence type="ECO:0000256" key="2">
    <source>
        <dbReference type="ARBA" id="ARBA00004370"/>
    </source>
</evidence>